<name>A0A7Z2ZHL1_XANCA</name>
<gene>
    <name evidence="5" type="ORF">HG421_07805</name>
</gene>
<dbReference type="GO" id="GO:0006935">
    <property type="term" value="P:chemotaxis"/>
    <property type="evidence" value="ECO:0007669"/>
    <property type="project" value="InterPro"/>
</dbReference>
<evidence type="ECO:0000313" key="6">
    <source>
        <dbReference type="Proteomes" id="UP000503498"/>
    </source>
</evidence>
<dbReference type="SUPFAM" id="SSF50341">
    <property type="entry name" value="CheW-like"/>
    <property type="match status" value="1"/>
</dbReference>
<organism evidence="5 6">
    <name type="scientific">Xanthomonas campestris pv. badrii</name>
    <dbReference type="NCBI Taxonomy" id="149696"/>
    <lineage>
        <taxon>Bacteria</taxon>
        <taxon>Pseudomonadati</taxon>
        <taxon>Pseudomonadota</taxon>
        <taxon>Gammaproteobacteria</taxon>
        <taxon>Lysobacterales</taxon>
        <taxon>Lysobacteraceae</taxon>
        <taxon>Xanthomonas</taxon>
    </lineage>
</organism>
<dbReference type="GO" id="GO:0007165">
    <property type="term" value="P:signal transduction"/>
    <property type="evidence" value="ECO:0007669"/>
    <property type="project" value="InterPro"/>
</dbReference>
<dbReference type="PANTHER" id="PTHR22617:SF45">
    <property type="entry name" value="CHEMOTAXIS PROTEIN CHEW"/>
    <property type="match status" value="1"/>
</dbReference>
<evidence type="ECO:0000256" key="3">
    <source>
        <dbReference type="ARBA" id="ARBA00022490"/>
    </source>
</evidence>
<sequence>MSNHTANGELDDYLEGLLHDAGVEIPAAVASTPVAVPLAAEPAAALATIEDSDVAVADAPVAVAAQPDVAAADLLADMRSEPALAVPVAAAPSAADIAADFLAEMDADPAFAPVVAKPSAEDIAADFLAEMDADPAFAPVVAKPSAEDIAADFLAEMDADPAFAPVVTKPSADDIAADFLAEMDADPAFAPATPSAFMSTADLMAEMDADPAFGPPVVAGPSAADIAADFLAEMDADPAFATGPSSVDLLTADLLAEMDADPAFGLEPAAVAVPAAAPAPAALPPRAAPAPARAAPAPMAPTGLQALLAPGQADTIHAERRASERSTRWLRLRCGEQTYALELLKVQEVVLPVPLLPLRGTPSAMLGIMNLRGQVVPVIDLGIHLGASPVDMDVQTRVVVLEENGETMGLRVSAVEDVTSLTDQQIEPPDNARLCRISNNLFRGVARLGHHPMILLDATHLLH</sequence>
<dbReference type="GO" id="GO:0005829">
    <property type="term" value="C:cytosol"/>
    <property type="evidence" value="ECO:0007669"/>
    <property type="project" value="TreeGrafter"/>
</dbReference>
<feature type="domain" description="CheW-like" evidence="4">
    <location>
        <begin position="326"/>
        <end position="463"/>
    </location>
</feature>
<dbReference type="PANTHER" id="PTHR22617">
    <property type="entry name" value="CHEMOTAXIS SENSOR HISTIDINE KINASE-RELATED"/>
    <property type="match status" value="1"/>
</dbReference>
<dbReference type="PROSITE" id="PS50851">
    <property type="entry name" value="CHEW"/>
    <property type="match status" value="1"/>
</dbReference>
<dbReference type="Proteomes" id="UP000503498">
    <property type="component" value="Chromosome"/>
</dbReference>
<comment type="subcellular location">
    <subcellularLocation>
        <location evidence="1">Cytoplasm</location>
    </subcellularLocation>
</comment>
<dbReference type="SMART" id="SM00260">
    <property type="entry name" value="CheW"/>
    <property type="match status" value="1"/>
</dbReference>
<evidence type="ECO:0000259" key="4">
    <source>
        <dbReference type="PROSITE" id="PS50851"/>
    </source>
</evidence>
<evidence type="ECO:0000256" key="2">
    <source>
        <dbReference type="ARBA" id="ARBA00021483"/>
    </source>
</evidence>
<dbReference type="InterPro" id="IPR036061">
    <property type="entry name" value="CheW-like_dom_sf"/>
</dbReference>
<dbReference type="EMBL" id="CP051651">
    <property type="protein sequence ID" value="QJD67635.1"/>
    <property type="molecule type" value="Genomic_DNA"/>
</dbReference>
<accession>A0A7Z2ZHL1</accession>
<dbReference type="InterPro" id="IPR039315">
    <property type="entry name" value="CheW"/>
</dbReference>
<protein>
    <recommendedName>
        <fullName evidence="2">Chemotaxis protein CheW</fullName>
    </recommendedName>
</protein>
<dbReference type="Gene3D" id="2.40.50.180">
    <property type="entry name" value="CheA-289, Domain 4"/>
    <property type="match status" value="1"/>
</dbReference>
<dbReference type="AlphaFoldDB" id="A0A7Z2ZHL1"/>
<dbReference type="Pfam" id="PF01584">
    <property type="entry name" value="CheW"/>
    <property type="match status" value="1"/>
</dbReference>
<keyword evidence="3" id="KW-0963">Cytoplasm</keyword>
<evidence type="ECO:0000256" key="1">
    <source>
        <dbReference type="ARBA" id="ARBA00004496"/>
    </source>
</evidence>
<evidence type="ECO:0000313" key="5">
    <source>
        <dbReference type="EMBL" id="QJD67635.1"/>
    </source>
</evidence>
<dbReference type="Gene3D" id="2.30.30.40">
    <property type="entry name" value="SH3 Domains"/>
    <property type="match status" value="1"/>
</dbReference>
<proteinExistence type="predicted"/>
<reference evidence="5 6" key="2">
    <citation type="submission" date="2020-04" db="EMBL/GenBank/DDBJ databases">
        <authorList>
            <person name="Fomenkov A."/>
            <person name="Anton B.P."/>
            <person name="Roberts R.J."/>
        </authorList>
    </citation>
    <scope>NUCLEOTIDE SEQUENCE [LARGE SCALE GENOMIC DNA]</scope>
    <source>
        <strain evidence="5 6">NEB122</strain>
    </source>
</reference>
<reference evidence="5 6" key="1">
    <citation type="submission" date="2020-04" db="EMBL/GenBank/DDBJ databases">
        <title>Genome-Wide Identification of 5-Methylcytosine Sites in Bacterial Genomes By High-Throughput Sequencing of MspJI Restriction Fragments.</title>
        <authorList>
            <person name="Wu V."/>
        </authorList>
    </citation>
    <scope>NUCLEOTIDE SEQUENCE [LARGE SCALE GENOMIC DNA]</scope>
    <source>
        <strain evidence="5 6">NEB122</strain>
    </source>
</reference>
<dbReference type="InterPro" id="IPR002545">
    <property type="entry name" value="CheW-lke_dom"/>
</dbReference>